<gene>
    <name evidence="5" type="ORF">ACFFGS_08765</name>
</gene>
<accession>A0ABV6K4U5</accession>
<keyword evidence="3" id="KW-0808">Transferase</keyword>
<reference evidence="5 6" key="1">
    <citation type="submission" date="2024-09" db="EMBL/GenBank/DDBJ databases">
        <authorList>
            <person name="Sun Q."/>
            <person name="Mori K."/>
        </authorList>
    </citation>
    <scope>NUCLEOTIDE SEQUENCE [LARGE SCALE GENOMIC DNA]</scope>
    <source>
        <strain evidence="5 6">TBRC 4575</strain>
    </source>
</reference>
<dbReference type="InterPro" id="IPR001127">
    <property type="entry name" value="PTS_EIIA_1_perm"/>
</dbReference>
<protein>
    <submittedName>
        <fullName evidence="5">PTS glucose transporter subunit IIA</fullName>
    </submittedName>
</protein>
<proteinExistence type="predicted"/>
<dbReference type="InterPro" id="IPR011055">
    <property type="entry name" value="Dup_hybrid_motif"/>
</dbReference>
<feature type="domain" description="PTS EIIA type-1" evidence="4">
    <location>
        <begin position="12"/>
        <end position="111"/>
    </location>
</feature>
<dbReference type="Pfam" id="PF00358">
    <property type="entry name" value="PTS_EIIA_1"/>
    <property type="match status" value="1"/>
</dbReference>
<evidence type="ECO:0000313" key="6">
    <source>
        <dbReference type="Proteomes" id="UP001589855"/>
    </source>
</evidence>
<dbReference type="Gene3D" id="2.70.70.10">
    <property type="entry name" value="Glucose Permease (Domain IIA)"/>
    <property type="match status" value="1"/>
</dbReference>
<dbReference type="SUPFAM" id="SSF51261">
    <property type="entry name" value="Duplicated hybrid motif"/>
    <property type="match status" value="1"/>
</dbReference>
<keyword evidence="1" id="KW-0813">Transport</keyword>
<keyword evidence="6" id="KW-1185">Reference proteome</keyword>
<evidence type="ECO:0000256" key="3">
    <source>
        <dbReference type="ARBA" id="ARBA00022679"/>
    </source>
</evidence>
<keyword evidence="2 5" id="KW-0762">Sugar transport</keyword>
<evidence type="ECO:0000256" key="2">
    <source>
        <dbReference type="ARBA" id="ARBA00022597"/>
    </source>
</evidence>
<dbReference type="EMBL" id="JBHLUK010000068">
    <property type="protein sequence ID" value="MFC0424207.1"/>
    <property type="molecule type" value="Genomic_DNA"/>
</dbReference>
<evidence type="ECO:0000259" key="4">
    <source>
        <dbReference type="Pfam" id="PF00358"/>
    </source>
</evidence>
<evidence type="ECO:0000256" key="1">
    <source>
        <dbReference type="ARBA" id="ARBA00022448"/>
    </source>
</evidence>
<comment type="caution">
    <text evidence="5">The sequence shown here is derived from an EMBL/GenBank/DDBJ whole genome shotgun (WGS) entry which is preliminary data.</text>
</comment>
<evidence type="ECO:0000313" key="5">
    <source>
        <dbReference type="EMBL" id="MFC0424207.1"/>
    </source>
</evidence>
<sequence length="142" mass="15443">MGLFSFGKKVKLYAPVDGTLEDLSATDSAKGFSVQPQRHHLYSPVDGTVSALMPDQRAIELTSNKLKVRVQLDSQDGQTSTYVHEGDAVTPETPIMFMDHDDLDAAKVRVVVDNADTHMKSLSVSTSGQVSHDQEVATAVQR</sequence>
<name>A0ABV6K4U5_9LACO</name>
<organism evidence="5 6">
    <name type="scientific">Lactiplantibacillus plajomi</name>
    <dbReference type="NCBI Taxonomy" id="1457217"/>
    <lineage>
        <taxon>Bacteria</taxon>
        <taxon>Bacillati</taxon>
        <taxon>Bacillota</taxon>
        <taxon>Bacilli</taxon>
        <taxon>Lactobacillales</taxon>
        <taxon>Lactobacillaceae</taxon>
        <taxon>Lactiplantibacillus</taxon>
    </lineage>
</organism>
<dbReference type="RefSeq" id="WP_137645205.1">
    <property type="nucleotide sequence ID" value="NZ_BAABRM010000014.1"/>
</dbReference>
<dbReference type="Proteomes" id="UP001589855">
    <property type="component" value="Unassembled WGS sequence"/>
</dbReference>